<name>W6UDH1_ECHGR</name>
<dbReference type="GeneID" id="36344508"/>
<accession>W6UDH1</accession>
<dbReference type="RefSeq" id="XP_024347563.1">
    <property type="nucleotide sequence ID" value="XM_024498042.1"/>
</dbReference>
<dbReference type="Proteomes" id="UP000019149">
    <property type="component" value="Unassembled WGS sequence"/>
</dbReference>
<organism evidence="2 3">
    <name type="scientific">Echinococcus granulosus</name>
    <name type="common">Hydatid tapeworm</name>
    <dbReference type="NCBI Taxonomy" id="6210"/>
    <lineage>
        <taxon>Eukaryota</taxon>
        <taxon>Metazoa</taxon>
        <taxon>Spiralia</taxon>
        <taxon>Lophotrochozoa</taxon>
        <taxon>Platyhelminthes</taxon>
        <taxon>Cestoda</taxon>
        <taxon>Eucestoda</taxon>
        <taxon>Cyclophyllidea</taxon>
        <taxon>Taeniidae</taxon>
        <taxon>Echinococcus</taxon>
        <taxon>Echinococcus granulosus group</taxon>
    </lineage>
</organism>
<protein>
    <submittedName>
        <fullName evidence="2">Uncharacterized protein</fullName>
    </submittedName>
</protein>
<feature type="region of interest" description="Disordered" evidence="1">
    <location>
        <begin position="320"/>
        <end position="341"/>
    </location>
</feature>
<comment type="caution">
    <text evidence="2">The sequence shown here is derived from an EMBL/GenBank/DDBJ whole genome shotgun (WGS) entry which is preliminary data.</text>
</comment>
<reference evidence="2 3" key="1">
    <citation type="journal article" date="2013" name="Nat. Genet.">
        <title>The genome of the hydatid tapeworm Echinococcus granulosus.</title>
        <authorList>
            <person name="Zheng H."/>
            <person name="Zhang W."/>
            <person name="Zhang L."/>
            <person name="Zhang Z."/>
            <person name="Li J."/>
            <person name="Lu G."/>
            <person name="Zhu Y."/>
            <person name="Wang Y."/>
            <person name="Huang Y."/>
            <person name="Liu J."/>
            <person name="Kang H."/>
            <person name="Chen J."/>
            <person name="Wang L."/>
            <person name="Chen A."/>
            <person name="Yu S."/>
            <person name="Gao Z."/>
            <person name="Jin L."/>
            <person name="Gu W."/>
            <person name="Wang Z."/>
            <person name="Zhao L."/>
            <person name="Shi B."/>
            <person name="Wen H."/>
            <person name="Lin R."/>
            <person name="Jones M.K."/>
            <person name="Brejova B."/>
            <person name="Vinar T."/>
            <person name="Zhao G."/>
            <person name="McManus D.P."/>
            <person name="Chen Z."/>
            <person name="Zhou Y."/>
            <person name="Wang S."/>
        </authorList>
    </citation>
    <scope>NUCLEOTIDE SEQUENCE [LARGE SCALE GENOMIC DNA]</scope>
</reference>
<evidence type="ECO:0000313" key="2">
    <source>
        <dbReference type="EMBL" id="EUB56367.1"/>
    </source>
</evidence>
<feature type="compositionally biased region" description="Polar residues" evidence="1">
    <location>
        <begin position="321"/>
        <end position="341"/>
    </location>
</feature>
<keyword evidence="3" id="KW-1185">Reference proteome</keyword>
<dbReference type="KEGG" id="egl:EGR_08793"/>
<dbReference type="EMBL" id="APAU02000119">
    <property type="protein sequence ID" value="EUB56367.1"/>
    <property type="molecule type" value="Genomic_DNA"/>
</dbReference>
<evidence type="ECO:0000256" key="1">
    <source>
        <dbReference type="SAM" id="MobiDB-lite"/>
    </source>
</evidence>
<dbReference type="CTD" id="36344508"/>
<sequence length="341" mass="38195">MCTHFGLPTLLSEISVFADLVIQSPFLLRQVKLSHLFENFGQSKVSELQKAAHVKKSVPYTTPSFSRYTMPITTYTSRQTNKTRASIVADRLTACNSKVSLVLLPETILSFGFNSDYHKIHNSNSTSVSELAKRRLVSMAPHRTIILPSIYEFSNLKKSKQKQSQNAGGQKKQTVVLFKFHNLITSPIAKLFSTNLNVRLSPKAQNHATVVEIRCSSVVYSGTSWTMNLAANTDECVKNITYLQKTLGQLFHLWPVQLCANKCHLLNNKFRLLDSGLHSDQSTHFSEYLAYHLCCTCALMRGVTTLCLLKKSQAKLKHNGKSTGQVSSWQKNTADASSLKY</sequence>
<dbReference type="AlphaFoldDB" id="W6UDH1"/>
<evidence type="ECO:0000313" key="3">
    <source>
        <dbReference type="Proteomes" id="UP000019149"/>
    </source>
</evidence>
<gene>
    <name evidence="2" type="ORF">EGR_08793</name>
</gene>
<proteinExistence type="predicted"/>